<dbReference type="PROSITE" id="PS50921">
    <property type="entry name" value="ANTAR"/>
    <property type="match status" value="1"/>
</dbReference>
<keyword evidence="3" id="KW-0805">Transcription regulation</keyword>
<reference evidence="6 7" key="1">
    <citation type="submission" date="2022-10" db="EMBL/GenBank/DDBJ databases">
        <title>The complete genomes of actinobacterial strains from the NBC collection.</title>
        <authorList>
            <person name="Joergensen T.S."/>
            <person name="Alvarez Arevalo M."/>
            <person name="Sterndorff E.B."/>
            <person name="Faurdal D."/>
            <person name="Vuksanovic O."/>
            <person name="Mourched A.-S."/>
            <person name="Charusanti P."/>
            <person name="Shaw S."/>
            <person name="Blin K."/>
            <person name="Weber T."/>
        </authorList>
    </citation>
    <scope>NUCLEOTIDE SEQUENCE [LARGE SCALE GENOMIC DNA]</scope>
    <source>
        <strain evidence="6 7">NBC_00319</strain>
    </source>
</reference>
<evidence type="ECO:0000259" key="5">
    <source>
        <dbReference type="PROSITE" id="PS50921"/>
    </source>
</evidence>
<keyword evidence="2" id="KW-0418">Kinase</keyword>
<feature type="domain" description="ANTAR" evidence="5">
    <location>
        <begin position="162"/>
        <end position="223"/>
    </location>
</feature>
<dbReference type="InterPro" id="IPR012074">
    <property type="entry name" value="GAF_ANTAR"/>
</dbReference>
<dbReference type="SUPFAM" id="SSF55781">
    <property type="entry name" value="GAF domain-like"/>
    <property type="match status" value="1"/>
</dbReference>
<dbReference type="EMBL" id="CP108021">
    <property type="protein sequence ID" value="WUM18533.1"/>
    <property type="molecule type" value="Genomic_DNA"/>
</dbReference>
<dbReference type="SUPFAM" id="SSF52172">
    <property type="entry name" value="CheY-like"/>
    <property type="match status" value="1"/>
</dbReference>
<dbReference type="Pfam" id="PF03861">
    <property type="entry name" value="ANTAR"/>
    <property type="match status" value="1"/>
</dbReference>
<dbReference type="InterPro" id="IPR005561">
    <property type="entry name" value="ANTAR"/>
</dbReference>
<proteinExistence type="predicted"/>
<dbReference type="AlphaFoldDB" id="A0AAU4JXJ3"/>
<dbReference type="InterPro" id="IPR029016">
    <property type="entry name" value="GAF-like_dom_sf"/>
</dbReference>
<dbReference type="InterPro" id="IPR011006">
    <property type="entry name" value="CheY-like_superfamily"/>
</dbReference>
<dbReference type="InterPro" id="IPR036388">
    <property type="entry name" value="WH-like_DNA-bd_sf"/>
</dbReference>
<protein>
    <submittedName>
        <fullName evidence="6">GAF and ANTAR domain-containing protein</fullName>
    </submittedName>
</protein>
<dbReference type="Gene3D" id="1.10.10.10">
    <property type="entry name" value="Winged helix-like DNA-binding domain superfamily/Winged helix DNA-binding domain"/>
    <property type="match status" value="1"/>
</dbReference>
<gene>
    <name evidence="6" type="ORF">OG579_12315</name>
</gene>
<accession>A0AAU4JXJ3</accession>
<dbReference type="RefSeq" id="WP_328856157.1">
    <property type="nucleotide sequence ID" value="NZ_CP108021.1"/>
</dbReference>
<evidence type="ECO:0000313" key="6">
    <source>
        <dbReference type="EMBL" id="WUM18533.1"/>
    </source>
</evidence>
<dbReference type="Pfam" id="PF13185">
    <property type="entry name" value="GAF_2"/>
    <property type="match status" value="1"/>
</dbReference>
<evidence type="ECO:0000313" key="7">
    <source>
        <dbReference type="Proteomes" id="UP001432128"/>
    </source>
</evidence>
<keyword evidence="4" id="KW-0804">Transcription</keyword>
<evidence type="ECO:0000256" key="1">
    <source>
        <dbReference type="ARBA" id="ARBA00022679"/>
    </source>
</evidence>
<evidence type="ECO:0000256" key="3">
    <source>
        <dbReference type="ARBA" id="ARBA00023015"/>
    </source>
</evidence>
<dbReference type="SMART" id="SM00065">
    <property type="entry name" value="GAF"/>
    <property type="match status" value="1"/>
</dbReference>
<dbReference type="SMART" id="SM01012">
    <property type="entry name" value="ANTAR"/>
    <property type="match status" value="1"/>
</dbReference>
<dbReference type="Proteomes" id="UP001432128">
    <property type="component" value="Chromosome"/>
</dbReference>
<evidence type="ECO:0000256" key="2">
    <source>
        <dbReference type="ARBA" id="ARBA00022777"/>
    </source>
</evidence>
<evidence type="ECO:0000256" key="4">
    <source>
        <dbReference type="ARBA" id="ARBA00023163"/>
    </source>
</evidence>
<organism evidence="6 7">
    <name type="scientific">Williamsia herbipolensis</name>
    <dbReference type="NCBI Taxonomy" id="1603258"/>
    <lineage>
        <taxon>Bacteria</taxon>
        <taxon>Bacillati</taxon>
        <taxon>Actinomycetota</taxon>
        <taxon>Actinomycetes</taxon>
        <taxon>Mycobacteriales</taxon>
        <taxon>Nocardiaceae</taxon>
        <taxon>Williamsia</taxon>
    </lineage>
</organism>
<dbReference type="KEGG" id="whr:OG579_12315"/>
<keyword evidence="1" id="KW-0808">Transferase</keyword>
<dbReference type="Gene3D" id="3.30.450.40">
    <property type="match status" value="1"/>
</dbReference>
<dbReference type="InterPro" id="IPR003018">
    <property type="entry name" value="GAF"/>
</dbReference>
<name>A0AAU4JXJ3_9NOCA</name>
<sequence>MTDTSTLLALAQLARSLHEQDDPAGEDALLQSITDSAVALVPGTDHCGITLVDKGEFTSVAPTDDVAARVDAIQHERREGPCLDAAWADHIVRVPDYDTETRWPSFVSAVRTETPVRSTVAFQLYRGESTMGALNLYAHNANAFDAESEELGLAVATHAALAIFAARRDDQFASALASRDTIGQAKGIVMERFDVDAVQAWELMRKLSQDANIKVAELARKLIDADHPTKRRDLLN</sequence>
<dbReference type="GO" id="GO:0016301">
    <property type="term" value="F:kinase activity"/>
    <property type="evidence" value="ECO:0007669"/>
    <property type="project" value="UniProtKB-KW"/>
</dbReference>
<dbReference type="PIRSF" id="PIRSF036625">
    <property type="entry name" value="GAF_ANTAR"/>
    <property type="match status" value="1"/>
</dbReference>
<dbReference type="GO" id="GO:0003723">
    <property type="term" value="F:RNA binding"/>
    <property type="evidence" value="ECO:0007669"/>
    <property type="project" value="InterPro"/>
</dbReference>
<keyword evidence="7" id="KW-1185">Reference proteome</keyword>